<dbReference type="EMBL" id="CP041765">
    <property type="protein sequence ID" value="QDQ98547.1"/>
    <property type="molecule type" value="Genomic_DNA"/>
</dbReference>
<feature type="signal peptide" evidence="2">
    <location>
        <begin position="1"/>
        <end position="18"/>
    </location>
</feature>
<sequence>MKRSVVAVGGVLAAAVLAGCGSGGDGSAPDGEYRPLGFGTDKRIEMFVPQGWSMINQNDFVPSDPAEATGQSGVTYALLDRSRIPEELGSKVATDDAAKAEFAAESQQGAAITAQFTEITPCDKVESMLQAQRDAVDFDSIEDADSGLGDHRKLGESTREVDGVQYRYVQYYSSIQLSSTHCVGMLLQSTLKAPDDAAVDEARRTITEVADNSRTDQPIEKNEDGDSGGN</sequence>
<evidence type="ECO:0000256" key="1">
    <source>
        <dbReference type="SAM" id="MobiDB-lite"/>
    </source>
</evidence>
<keyword evidence="4" id="KW-1185">Reference proteome</keyword>
<reference evidence="3 4" key="1">
    <citation type="submission" date="2019-07" db="EMBL/GenBank/DDBJ databases">
        <title>Tomitella cavernea sp. nov., an actinomycete isolated from soil.</title>
        <authorList>
            <person name="Cheng J."/>
        </authorList>
    </citation>
    <scope>NUCLEOTIDE SEQUENCE [LARGE SCALE GENOMIC DNA]</scope>
    <source>
        <strain evidence="3 4">HY188</strain>
    </source>
</reference>
<dbReference type="KEGG" id="toy:FO059_16000"/>
<organism evidence="3 4">
    <name type="scientific">Tomitella fengzijianii</name>
    <dbReference type="NCBI Taxonomy" id="2597660"/>
    <lineage>
        <taxon>Bacteria</taxon>
        <taxon>Bacillati</taxon>
        <taxon>Actinomycetota</taxon>
        <taxon>Actinomycetes</taxon>
        <taxon>Mycobacteriales</taxon>
        <taxon>Tomitella</taxon>
    </lineage>
</organism>
<dbReference type="Proteomes" id="UP000317344">
    <property type="component" value="Chromosome"/>
</dbReference>
<feature type="compositionally biased region" description="Basic and acidic residues" evidence="1">
    <location>
        <begin position="207"/>
        <end position="224"/>
    </location>
</feature>
<evidence type="ECO:0008006" key="5">
    <source>
        <dbReference type="Google" id="ProtNLM"/>
    </source>
</evidence>
<evidence type="ECO:0000313" key="4">
    <source>
        <dbReference type="Proteomes" id="UP000317344"/>
    </source>
</evidence>
<gene>
    <name evidence="3" type="ORF">FO059_16000</name>
</gene>
<keyword evidence="2" id="KW-0732">Signal</keyword>
<accession>A0A516X642</accession>
<reference evidence="3 4" key="2">
    <citation type="submission" date="2019-07" db="EMBL/GenBank/DDBJ databases">
        <authorList>
            <person name="Huang Y."/>
        </authorList>
    </citation>
    <scope>NUCLEOTIDE SEQUENCE [LARGE SCALE GENOMIC DNA]</scope>
    <source>
        <strain evidence="3 4">HY188</strain>
    </source>
</reference>
<evidence type="ECO:0000313" key="3">
    <source>
        <dbReference type="EMBL" id="QDQ98547.1"/>
    </source>
</evidence>
<feature type="region of interest" description="Disordered" evidence="1">
    <location>
        <begin position="207"/>
        <end position="230"/>
    </location>
</feature>
<dbReference type="AlphaFoldDB" id="A0A516X642"/>
<dbReference type="RefSeq" id="WP_143909952.1">
    <property type="nucleotide sequence ID" value="NZ_CP041765.1"/>
</dbReference>
<protein>
    <recommendedName>
        <fullName evidence="5">PknH-like extracellular domain-containing protein</fullName>
    </recommendedName>
</protein>
<dbReference type="PROSITE" id="PS51257">
    <property type="entry name" value="PROKAR_LIPOPROTEIN"/>
    <property type="match status" value="1"/>
</dbReference>
<name>A0A516X642_9ACTN</name>
<proteinExistence type="predicted"/>
<feature type="chain" id="PRO_5039686775" description="PknH-like extracellular domain-containing protein" evidence="2">
    <location>
        <begin position="19"/>
        <end position="230"/>
    </location>
</feature>
<evidence type="ECO:0000256" key="2">
    <source>
        <dbReference type="SAM" id="SignalP"/>
    </source>
</evidence>